<reference evidence="2 3" key="1">
    <citation type="submission" date="2022-05" db="EMBL/GenBank/DDBJ databases">
        <authorList>
            <consortium name="Genoscope - CEA"/>
            <person name="William W."/>
        </authorList>
    </citation>
    <scope>NUCLEOTIDE SEQUENCE [LARGE SCALE GENOMIC DNA]</scope>
</reference>
<evidence type="ECO:0000313" key="3">
    <source>
        <dbReference type="Proteomes" id="UP001159405"/>
    </source>
</evidence>
<feature type="non-terminal residue" evidence="2">
    <location>
        <position position="1"/>
    </location>
</feature>
<gene>
    <name evidence="2" type="ORF">PLOB_00024304</name>
</gene>
<protein>
    <submittedName>
        <fullName evidence="2">Uncharacterized protein</fullName>
    </submittedName>
</protein>
<sequence>QRIQLKHVVPKHVNERAVVLLLLVLFQLANKASSFFCAGDYTDANDAKVERIESYAALEENCYIWKHYLAEIDKKRKAAEVSHTENRRIYRKSSNKAFSALRAKFRMQIPGCERVT</sequence>
<dbReference type="EMBL" id="CALNXK010000029">
    <property type="protein sequence ID" value="CAH3116260.1"/>
    <property type="molecule type" value="Genomic_DNA"/>
</dbReference>
<keyword evidence="3" id="KW-1185">Reference proteome</keyword>
<comment type="caution">
    <text evidence="2">The sequence shown here is derived from an EMBL/GenBank/DDBJ whole genome shotgun (WGS) entry which is preliminary data.</text>
</comment>
<accession>A0ABN8NPS4</accession>
<feature type="chain" id="PRO_5046805620" evidence="1">
    <location>
        <begin position="35"/>
        <end position="116"/>
    </location>
</feature>
<name>A0ABN8NPS4_9CNID</name>
<dbReference type="Proteomes" id="UP001159405">
    <property type="component" value="Unassembled WGS sequence"/>
</dbReference>
<evidence type="ECO:0000256" key="1">
    <source>
        <dbReference type="SAM" id="SignalP"/>
    </source>
</evidence>
<organism evidence="2 3">
    <name type="scientific">Porites lobata</name>
    <dbReference type="NCBI Taxonomy" id="104759"/>
    <lineage>
        <taxon>Eukaryota</taxon>
        <taxon>Metazoa</taxon>
        <taxon>Cnidaria</taxon>
        <taxon>Anthozoa</taxon>
        <taxon>Hexacorallia</taxon>
        <taxon>Scleractinia</taxon>
        <taxon>Fungiina</taxon>
        <taxon>Poritidae</taxon>
        <taxon>Porites</taxon>
    </lineage>
</organism>
<keyword evidence="1" id="KW-0732">Signal</keyword>
<evidence type="ECO:0000313" key="2">
    <source>
        <dbReference type="EMBL" id="CAH3116260.1"/>
    </source>
</evidence>
<proteinExistence type="predicted"/>
<feature type="signal peptide" evidence="1">
    <location>
        <begin position="1"/>
        <end position="34"/>
    </location>
</feature>